<feature type="domain" description="O-methyltransferase dimerisation" evidence="6">
    <location>
        <begin position="24"/>
        <end position="100"/>
    </location>
</feature>
<evidence type="ECO:0000313" key="8">
    <source>
        <dbReference type="Proteomes" id="UP000007797"/>
    </source>
</evidence>
<dbReference type="InterPro" id="IPR012967">
    <property type="entry name" value="COMT_dimerisation"/>
</dbReference>
<dbReference type="InterPro" id="IPR029063">
    <property type="entry name" value="SAM-dependent_MTases_sf"/>
</dbReference>
<dbReference type="PANTHER" id="PTHR11746">
    <property type="entry name" value="O-METHYLTRANSFERASE"/>
    <property type="match status" value="1"/>
</dbReference>
<evidence type="ECO:0000256" key="3">
    <source>
        <dbReference type="ARBA" id="ARBA00022691"/>
    </source>
</evidence>
<gene>
    <name evidence="7" type="primary">omt7</name>
    <name evidence="7" type="ORF">DFA_09261</name>
</gene>
<feature type="active site" description="Proton acceptor" evidence="4">
    <location>
        <position position="247"/>
    </location>
</feature>
<dbReference type="SUPFAM" id="SSF46785">
    <property type="entry name" value="Winged helix' DNA-binding domain"/>
    <property type="match status" value="1"/>
</dbReference>
<keyword evidence="3" id="KW-0949">S-adenosyl-L-methionine</keyword>
<name>F4Q749_CACFS</name>
<dbReference type="InterPro" id="IPR036388">
    <property type="entry name" value="WH-like_DNA-bd_sf"/>
</dbReference>
<dbReference type="InterPro" id="IPR016461">
    <property type="entry name" value="COMT-like"/>
</dbReference>
<dbReference type="STRING" id="1054147.F4Q749"/>
<keyword evidence="1" id="KW-0489">Methyltransferase</keyword>
<dbReference type="PROSITE" id="PS51683">
    <property type="entry name" value="SAM_OMT_II"/>
    <property type="match status" value="1"/>
</dbReference>
<keyword evidence="2" id="KW-0808">Transferase</keyword>
<dbReference type="OMA" id="CTEPWTW"/>
<evidence type="ECO:0000256" key="2">
    <source>
        <dbReference type="ARBA" id="ARBA00022679"/>
    </source>
</evidence>
<feature type="domain" description="O-methyltransferase C-terminal" evidence="5">
    <location>
        <begin position="130"/>
        <end position="318"/>
    </location>
</feature>
<dbReference type="GeneID" id="14868377"/>
<evidence type="ECO:0000313" key="7">
    <source>
        <dbReference type="EMBL" id="EGG16231.1"/>
    </source>
</evidence>
<accession>F4Q749</accession>
<dbReference type="InterPro" id="IPR001077">
    <property type="entry name" value="COMT_C"/>
</dbReference>
<dbReference type="SUPFAM" id="SSF53335">
    <property type="entry name" value="S-adenosyl-L-methionine-dependent methyltransferases"/>
    <property type="match status" value="1"/>
</dbReference>
<dbReference type="Gene3D" id="3.40.50.150">
    <property type="entry name" value="Vaccinia Virus protein VP39"/>
    <property type="match status" value="1"/>
</dbReference>
<protein>
    <submittedName>
        <fullName evidence="7">O-methyltransferase family 2 protein</fullName>
    </submittedName>
</protein>
<dbReference type="AlphaFoldDB" id="F4Q749"/>
<dbReference type="Pfam" id="PF08100">
    <property type="entry name" value="Dimerisation"/>
    <property type="match status" value="1"/>
</dbReference>
<evidence type="ECO:0000259" key="5">
    <source>
        <dbReference type="Pfam" id="PF00891"/>
    </source>
</evidence>
<dbReference type="PIRSF" id="PIRSF005739">
    <property type="entry name" value="O-mtase"/>
    <property type="match status" value="1"/>
</dbReference>
<dbReference type="GO" id="GO:0046983">
    <property type="term" value="F:protein dimerization activity"/>
    <property type="evidence" value="ECO:0007669"/>
    <property type="project" value="InterPro"/>
</dbReference>
<reference evidence="8" key="1">
    <citation type="journal article" date="2011" name="Genome Res.">
        <title>Phylogeny-wide analysis of social amoeba genomes highlights ancient origins for complex intercellular communication.</title>
        <authorList>
            <person name="Heidel A.J."/>
            <person name="Lawal H.M."/>
            <person name="Felder M."/>
            <person name="Schilde C."/>
            <person name="Helps N.R."/>
            <person name="Tunggal B."/>
            <person name="Rivero F."/>
            <person name="John U."/>
            <person name="Schleicher M."/>
            <person name="Eichinger L."/>
            <person name="Platzer M."/>
            <person name="Noegel A.A."/>
            <person name="Schaap P."/>
            <person name="Gloeckner G."/>
        </authorList>
    </citation>
    <scope>NUCLEOTIDE SEQUENCE [LARGE SCALE GENOMIC DNA]</scope>
    <source>
        <strain evidence="8">SH3</strain>
    </source>
</reference>
<dbReference type="GO" id="GO:0032259">
    <property type="term" value="P:methylation"/>
    <property type="evidence" value="ECO:0007669"/>
    <property type="project" value="UniProtKB-KW"/>
</dbReference>
<dbReference type="Proteomes" id="UP000007797">
    <property type="component" value="Unassembled WGS sequence"/>
</dbReference>
<proteinExistence type="predicted"/>
<evidence type="ECO:0000256" key="4">
    <source>
        <dbReference type="PIRSR" id="PIRSR005739-1"/>
    </source>
</evidence>
<evidence type="ECO:0000256" key="1">
    <source>
        <dbReference type="ARBA" id="ARBA00022603"/>
    </source>
</evidence>
<dbReference type="InterPro" id="IPR036390">
    <property type="entry name" value="WH_DNA-bd_sf"/>
</dbReference>
<evidence type="ECO:0000259" key="6">
    <source>
        <dbReference type="Pfam" id="PF08100"/>
    </source>
</evidence>
<dbReference type="EMBL" id="GL883024">
    <property type="protein sequence ID" value="EGG16231.1"/>
    <property type="molecule type" value="Genomic_DNA"/>
</dbReference>
<dbReference type="OrthoDB" id="16076at2759"/>
<dbReference type="RefSeq" id="XP_004354615.1">
    <property type="nucleotide sequence ID" value="XM_004354563.1"/>
</dbReference>
<organism evidence="7 8">
    <name type="scientific">Cavenderia fasciculata</name>
    <name type="common">Slime mold</name>
    <name type="synonym">Dictyostelium fasciculatum</name>
    <dbReference type="NCBI Taxonomy" id="261658"/>
    <lineage>
        <taxon>Eukaryota</taxon>
        <taxon>Amoebozoa</taxon>
        <taxon>Evosea</taxon>
        <taxon>Eumycetozoa</taxon>
        <taxon>Dictyostelia</taxon>
        <taxon>Acytosteliales</taxon>
        <taxon>Cavenderiaceae</taxon>
        <taxon>Cavenderia</taxon>
    </lineage>
</organism>
<dbReference type="KEGG" id="dfa:DFA_09261"/>
<dbReference type="GO" id="GO:0008171">
    <property type="term" value="F:O-methyltransferase activity"/>
    <property type="evidence" value="ECO:0007669"/>
    <property type="project" value="InterPro"/>
</dbReference>
<keyword evidence="8" id="KW-1185">Reference proteome</keyword>
<dbReference type="Gene3D" id="1.10.10.10">
    <property type="entry name" value="Winged helix-like DNA-binding domain superfamily/Winged helix DNA-binding domain"/>
    <property type="match status" value="1"/>
</dbReference>
<dbReference type="Pfam" id="PF00891">
    <property type="entry name" value="Methyltransf_2"/>
    <property type="match status" value="1"/>
</dbReference>
<sequence length="334" mass="38264">MQSTIEQDIQLKENIFHENRQLFNLVTGFWRSMAIQMAAKFDIARYLANGKQSSQWISHQVGLHDETLFRVMRALAVSGVFIDEGNGEFSNSSLSSLLLDTNTRNIVLLESNPLQFKVWLKSEDYLMKGYSTTSGQEYWNELVSNPDYETLFANAMHGLTRPSFVKRSDFSAFETVCDVGGSQGWFMEEILKNNSNIKVGINFDLPSVIELKQKQRPNNDARAKDVSGSFFESVPEADCYTMKRIMHDWNQNDASKILQTISKAIKPNGKVYIYDFIVDKSNKMYDVSVWYDLHMLNVGGGKERTEQEWKELASLSGFIIDEFKFGELIILSKK</sequence>